<protein>
    <submittedName>
        <fullName evidence="4">Uncharacterized protein</fullName>
    </submittedName>
</protein>
<feature type="transmembrane region" description="Helical" evidence="3">
    <location>
        <begin position="20"/>
        <end position="43"/>
    </location>
</feature>
<comment type="caution">
    <text evidence="4">The sequence shown here is derived from an EMBL/GenBank/DDBJ whole genome shotgun (WGS) entry which is preliminary data.</text>
</comment>
<dbReference type="PANTHER" id="PTHR48048:SF20">
    <property type="entry name" value="GLYCOSYLTRANSFERASE"/>
    <property type="match status" value="1"/>
</dbReference>
<dbReference type="SUPFAM" id="SSF53756">
    <property type="entry name" value="UDP-Glycosyltransferase/glycogen phosphorylase"/>
    <property type="match status" value="1"/>
</dbReference>
<keyword evidence="5" id="KW-1185">Reference proteome</keyword>
<dbReference type="EMBL" id="RDQH01000337">
    <property type="protein sequence ID" value="RXH83384.1"/>
    <property type="molecule type" value="Genomic_DNA"/>
</dbReference>
<accession>A0A498IMG8</accession>
<evidence type="ECO:0000313" key="4">
    <source>
        <dbReference type="EMBL" id="RXH83384.1"/>
    </source>
</evidence>
<dbReference type="InterPro" id="IPR050481">
    <property type="entry name" value="UDP-glycosyltransf_plant"/>
</dbReference>
<dbReference type="PANTHER" id="PTHR48048">
    <property type="entry name" value="GLYCOSYLTRANSFERASE"/>
    <property type="match status" value="1"/>
</dbReference>
<dbReference type="InterPro" id="IPR002213">
    <property type="entry name" value="UDP_glucos_trans"/>
</dbReference>
<evidence type="ECO:0000256" key="2">
    <source>
        <dbReference type="ARBA" id="ARBA00022679"/>
    </source>
</evidence>
<reference evidence="4 5" key="1">
    <citation type="submission" date="2018-10" db="EMBL/GenBank/DDBJ databases">
        <title>A high-quality apple genome assembly.</title>
        <authorList>
            <person name="Hu J."/>
        </authorList>
    </citation>
    <scope>NUCLEOTIDE SEQUENCE [LARGE SCALE GENOMIC DNA]</scope>
    <source>
        <strain evidence="5">cv. HFTH1</strain>
        <tissue evidence="4">Young leaf</tissue>
    </source>
</reference>
<dbReference type="GO" id="GO:0035251">
    <property type="term" value="F:UDP-glucosyltransferase activity"/>
    <property type="evidence" value="ECO:0007669"/>
    <property type="project" value="InterPro"/>
</dbReference>
<organism evidence="4 5">
    <name type="scientific">Malus domestica</name>
    <name type="common">Apple</name>
    <name type="synonym">Pyrus malus</name>
    <dbReference type="NCBI Taxonomy" id="3750"/>
    <lineage>
        <taxon>Eukaryota</taxon>
        <taxon>Viridiplantae</taxon>
        <taxon>Streptophyta</taxon>
        <taxon>Embryophyta</taxon>
        <taxon>Tracheophyta</taxon>
        <taxon>Spermatophyta</taxon>
        <taxon>Magnoliopsida</taxon>
        <taxon>eudicotyledons</taxon>
        <taxon>Gunneridae</taxon>
        <taxon>Pentapetalae</taxon>
        <taxon>rosids</taxon>
        <taxon>fabids</taxon>
        <taxon>Rosales</taxon>
        <taxon>Rosaceae</taxon>
        <taxon>Amygdaloideae</taxon>
        <taxon>Maleae</taxon>
        <taxon>Malus</taxon>
    </lineage>
</organism>
<keyword evidence="1" id="KW-0328">Glycosyltransferase</keyword>
<dbReference type="Proteomes" id="UP000290289">
    <property type="component" value="Chromosome 11"/>
</dbReference>
<keyword evidence="3" id="KW-1133">Transmembrane helix</keyword>
<keyword evidence="2" id="KW-0808">Transferase</keyword>
<dbReference type="Pfam" id="PF00201">
    <property type="entry name" value="UDPGT"/>
    <property type="match status" value="1"/>
</dbReference>
<sequence>MVVKSWAPQVVVLKNESVGGFVTLCGWNLVLEAVVAGVSMIAWPLHAEQHMNMNVLATDMEMAFAMEQRDEEDGFVTV</sequence>
<gene>
    <name evidence="4" type="ORF">DVH24_005637</name>
</gene>
<evidence type="ECO:0000256" key="1">
    <source>
        <dbReference type="ARBA" id="ARBA00022676"/>
    </source>
</evidence>
<name>A0A498IMG8_MALDO</name>
<keyword evidence="3" id="KW-0472">Membrane</keyword>
<dbReference type="SMR" id="A0A498IMG8"/>
<dbReference type="Gene3D" id="3.40.50.2000">
    <property type="entry name" value="Glycogen Phosphorylase B"/>
    <property type="match status" value="1"/>
</dbReference>
<evidence type="ECO:0000256" key="3">
    <source>
        <dbReference type="SAM" id="Phobius"/>
    </source>
</evidence>
<evidence type="ECO:0000313" key="5">
    <source>
        <dbReference type="Proteomes" id="UP000290289"/>
    </source>
</evidence>
<dbReference type="AlphaFoldDB" id="A0A498IMG8"/>
<proteinExistence type="predicted"/>
<keyword evidence="3" id="KW-0812">Transmembrane</keyword>